<evidence type="ECO:0000256" key="3">
    <source>
        <dbReference type="ARBA" id="ARBA00023015"/>
    </source>
</evidence>
<keyword evidence="5" id="KW-0804">Transcription</keyword>
<keyword evidence="3" id="KW-0805">Transcription regulation</keyword>
<dbReference type="SUPFAM" id="SSF46894">
    <property type="entry name" value="C-terminal effector domain of the bipartite response regulators"/>
    <property type="match status" value="1"/>
</dbReference>
<gene>
    <name evidence="8" type="ORF">GCM10023321_79840</name>
</gene>
<dbReference type="PANTHER" id="PTHR48111">
    <property type="entry name" value="REGULATOR OF RPOS"/>
    <property type="match status" value="1"/>
</dbReference>
<organism evidence="8 9">
    <name type="scientific">Pseudonocardia eucalypti</name>
    <dbReference type="NCBI Taxonomy" id="648755"/>
    <lineage>
        <taxon>Bacteria</taxon>
        <taxon>Bacillati</taxon>
        <taxon>Actinomycetota</taxon>
        <taxon>Actinomycetes</taxon>
        <taxon>Pseudonocardiales</taxon>
        <taxon>Pseudonocardiaceae</taxon>
        <taxon>Pseudonocardia</taxon>
    </lineage>
</organism>
<protein>
    <recommendedName>
        <fullName evidence="7">OmpR/PhoB-type domain-containing protein</fullName>
    </recommendedName>
</protein>
<evidence type="ECO:0000256" key="1">
    <source>
        <dbReference type="ARBA" id="ARBA00022553"/>
    </source>
</evidence>
<keyword evidence="2" id="KW-0902">Two-component regulatory system</keyword>
<name>A0ABP9RC44_9PSEU</name>
<accession>A0ABP9RC44</accession>
<proteinExistence type="predicted"/>
<evidence type="ECO:0000256" key="6">
    <source>
        <dbReference type="PROSITE-ProRule" id="PRU01091"/>
    </source>
</evidence>
<dbReference type="SMART" id="SM00862">
    <property type="entry name" value="Trans_reg_C"/>
    <property type="match status" value="1"/>
</dbReference>
<dbReference type="RefSeq" id="WP_185063239.1">
    <property type="nucleotide sequence ID" value="NZ_BAABJP010000063.1"/>
</dbReference>
<dbReference type="InterPro" id="IPR016032">
    <property type="entry name" value="Sig_transdc_resp-reg_C-effctor"/>
</dbReference>
<evidence type="ECO:0000256" key="5">
    <source>
        <dbReference type="ARBA" id="ARBA00023163"/>
    </source>
</evidence>
<sequence>MLVEDSAELSRILADLLDSDQEEPREGALSRGIILFDIDKAGPDKTGRLGRLLDGIERIARRTTESPKQVVEYMDVTIDLEQRTIRAGNERPRLTVREFEVLAVLARRAGHAVSRGEILEDVWGIDTPRTSRILAVHMTSLRAKIKRPELIETVHGFGYRLSATSS</sequence>
<keyword evidence="4 6" id="KW-0238">DNA-binding</keyword>
<dbReference type="EMBL" id="BAABJP010000063">
    <property type="protein sequence ID" value="GAA5174929.1"/>
    <property type="molecule type" value="Genomic_DNA"/>
</dbReference>
<feature type="domain" description="OmpR/PhoB-type" evidence="7">
    <location>
        <begin position="68"/>
        <end position="163"/>
    </location>
</feature>
<evidence type="ECO:0000256" key="4">
    <source>
        <dbReference type="ARBA" id="ARBA00023125"/>
    </source>
</evidence>
<comment type="caution">
    <text evidence="8">The sequence shown here is derived from an EMBL/GenBank/DDBJ whole genome shotgun (WGS) entry which is preliminary data.</text>
</comment>
<reference evidence="9" key="1">
    <citation type="journal article" date="2019" name="Int. J. Syst. Evol. Microbiol.">
        <title>The Global Catalogue of Microorganisms (GCM) 10K type strain sequencing project: providing services to taxonomists for standard genome sequencing and annotation.</title>
        <authorList>
            <consortium name="The Broad Institute Genomics Platform"/>
            <consortium name="The Broad Institute Genome Sequencing Center for Infectious Disease"/>
            <person name="Wu L."/>
            <person name="Ma J."/>
        </authorList>
    </citation>
    <scope>NUCLEOTIDE SEQUENCE [LARGE SCALE GENOMIC DNA]</scope>
    <source>
        <strain evidence="9">JCM 18303</strain>
    </source>
</reference>
<dbReference type="InterPro" id="IPR039420">
    <property type="entry name" value="WalR-like"/>
</dbReference>
<dbReference type="InterPro" id="IPR036388">
    <property type="entry name" value="WH-like_DNA-bd_sf"/>
</dbReference>
<evidence type="ECO:0000313" key="8">
    <source>
        <dbReference type="EMBL" id="GAA5174929.1"/>
    </source>
</evidence>
<dbReference type="PANTHER" id="PTHR48111:SF1">
    <property type="entry name" value="TWO-COMPONENT RESPONSE REGULATOR ORR33"/>
    <property type="match status" value="1"/>
</dbReference>
<evidence type="ECO:0000256" key="2">
    <source>
        <dbReference type="ARBA" id="ARBA00023012"/>
    </source>
</evidence>
<dbReference type="Gene3D" id="1.10.10.10">
    <property type="entry name" value="Winged helix-like DNA-binding domain superfamily/Winged helix DNA-binding domain"/>
    <property type="match status" value="1"/>
</dbReference>
<dbReference type="Pfam" id="PF00486">
    <property type="entry name" value="Trans_reg_C"/>
    <property type="match status" value="1"/>
</dbReference>
<feature type="DNA-binding region" description="OmpR/PhoB-type" evidence="6">
    <location>
        <begin position="68"/>
        <end position="163"/>
    </location>
</feature>
<dbReference type="Proteomes" id="UP001428817">
    <property type="component" value="Unassembled WGS sequence"/>
</dbReference>
<keyword evidence="9" id="KW-1185">Reference proteome</keyword>
<evidence type="ECO:0000259" key="7">
    <source>
        <dbReference type="PROSITE" id="PS51755"/>
    </source>
</evidence>
<evidence type="ECO:0000313" key="9">
    <source>
        <dbReference type="Proteomes" id="UP001428817"/>
    </source>
</evidence>
<dbReference type="PROSITE" id="PS51755">
    <property type="entry name" value="OMPR_PHOB"/>
    <property type="match status" value="1"/>
</dbReference>
<dbReference type="CDD" id="cd00383">
    <property type="entry name" value="trans_reg_C"/>
    <property type="match status" value="1"/>
</dbReference>
<dbReference type="InterPro" id="IPR001867">
    <property type="entry name" value="OmpR/PhoB-type_DNA-bd"/>
</dbReference>
<keyword evidence="1" id="KW-0597">Phosphoprotein</keyword>